<dbReference type="RefSeq" id="WP_163383568.1">
    <property type="nucleotide sequence ID" value="NZ_JAUFQS010000047.1"/>
</dbReference>
<feature type="transmembrane region" description="Helical" evidence="4">
    <location>
        <begin position="12"/>
        <end position="31"/>
    </location>
</feature>
<keyword evidence="1" id="KW-0805">Transcription regulation</keyword>
<reference evidence="7" key="1">
    <citation type="journal article" date="2019" name="Int. J. Syst. Evol. Microbiol.">
        <title>The Global Catalogue of Microorganisms (GCM) 10K type strain sequencing project: providing services to taxonomists for standard genome sequencing and annotation.</title>
        <authorList>
            <consortium name="The Broad Institute Genomics Platform"/>
            <consortium name="The Broad Institute Genome Sequencing Center for Infectious Disease"/>
            <person name="Wu L."/>
            <person name="Ma J."/>
        </authorList>
    </citation>
    <scope>NUCLEOTIDE SEQUENCE [LARGE SCALE GENOMIC DNA]</scope>
    <source>
        <strain evidence="7">CECT 7706</strain>
    </source>
</reference>
<dbReference type="InterPro" id="IPR018062">
    <property type="entry name" value="HTH_AraC-typ_CS"/>
</dbReference>
<dbReference type="PROSITE" id="PS01124">
    <property type="entry name" value="HTH_ARAC_FAMILY_2"/>
    <property type="match status" value="1"/>
</dbReference>
<sequence length="382" mass="44422">MVKDISVRSNDRFLDSSLFLYNFFLMVYFLWIEAGYILDMPSMLRVMSPLLYLCAPLFYVYVRNSLEKTRDWRRSDWLHFIPVVIHYLDLIPYFLEPSTFKLENAALAVADPLQIDSIASGWIPIRFHYVFRILLQTGYYSYLLYWIYSLKPRFFQDAFKPNSVNWLAVVMVCMGWVVIFQFSFLVVELLSVFRLATSEGFDSLLRKLSLVGLFFLNVYINFKPNHQFNSIKMGKIPAYRQVDSLLVPVDGAVIGEKVDISSNGNQVSPIKKQIINLLENEKVYLEGGLDLAQFSKLLGIQKNQVSHVINGEFGKRFNELLNQYRINHAIHLIQQGYLDNYTLAALAEQSGFNSRITFFNAFKKEMGTSPSEFWKGFQENIH</sequence>
<dbReference type="InterPro" id="IPR018060">
    <property type="entry name" value="HTH_AraC"/>
</dbReference>
<evidence type="ECO:0000313" key="7">
    <source>
        <dbReference type="Proteomes" id="UP001236663"/>
    </source>
</evidence>
<dbReference type="Gene3D" id="1.10.10.60">
    <property type="entry name" value="Homeodomain-like"/>
    <property type="match status" value="2"/>
</dbReference>
<feature type="transmembrane region" description="Helical" evidence="4">
    <location>
        <begin position="43"/>
        <end position="62"/>
    </location>
</feature>
<protein>
    <submittedName>
        <fullName evidence="6">AraC family transcriptional regulator</fullName>
    </submittedName>
</protein>
<dbReference type="PANTHER" id="PTHR43280">
    <property type="entry name" value="ARAC-FAMILY TRANSCRIPTIONAL REGULATOR"/>
    <property type="match status" value="1"/>
</dbReference>
<keyword evidence="7" id="KW-1185">Reference proteome</keyword>
<evidence type="ECO:0000256" key="4">
    <source>
        <dbReference type="SAM" id="Phobius"/>
    </source>
</evidence>
<dbReference type="Proteomes" id="UP001236663">
    <property type="component" value="Unassembled WGS sequence"/>
</dbReference>
<dbReference type="SUPFAM" id="SSF46689">
    <property type="entry name" value="Homeodomain-like"/>
    <property type="match status" value="1"/>
</dbReference>
<keyword evidence="3" id="KW-0804">Transcription</keyword>
<dbReference type="InterPro" id="IPR009057">
    <property type="entry name" value="Homeodomain-like_sf"/>
</dbReference>
<evidence type="ECO:0000256" key="3">
    <source>
        <dbReference type="ARBA" id="ARBA00023163"/>
    </source>
</evidence>
<dbReference type="PROSITE" id="PS00041">
    <property type="entry name" value="HTH_ARAC_FAMILY_1"/>
    <property type="match status" value="1"/>
</dbReference>
<gene>
    <name evidence="6" type="ORF">QWZ15_18910</name>
</gene>
<dbReference type="EMBL" id="JAUFQS010000047">
    <property type="protein sequence ID" value="MDN3689901.1"/>
    <property type="molecule type" value="Genomic_DNA"/>
</dbReference>
<dbReference type="PANTHER" id="PTHR43280:SF29">
    <property type="entry name" value="ARAC-FAMILY TRANSCRIPTIONAL REGULATOR"/>
    <property type="match status" value="1"/>
</dbReference>
<evidence type="ECO:0000259" key="5">
    <source>
        <dbReference type="PROSITE" id="PS01124"/>
    </source>
</evidence>
<keyword evidence="4" id="KW-0472">Membrane</keyword>
<feature type="transmembrane region" description="Helical" evidence="4">
    <location>
        <begin position="164"/>
        <end position="184"/>
    </location>
</feature>
<proteinExistence type="predicted"/>
<keyword evidence="4" id="KW-0812">Transmembrane</keyword>
<accession>A0ABT8CBZ5</accession>
<keyword evidence="4" id="KW-1133">Transmembrane helix</keyword>
<evidence type="ECO:0000313" key="6">
    <source>
        <dbReference type="EMBL" id="MDN3689901.1"/>
    </source>
</evidence>
<name>A0ABT8CBZ5_9BACT</name>
<evidence type="ECO:0000256" key="2">
    <source>
        <dbReference type="ARBA" id="ARBA00023125"/>
    </source>
</evidence>
<keyword evidence="2" id="KW-0238">DNA-binding</keyword>
<dbReference type="Pfam" id="PF12833">
    <property type="entry name" value="HTH_18"/>
    <property type="match status" value="1"/>
</dbReference>
<evidence type="ECO:0000256" key="1">
    <source>
        <dbReference type="ARBA" id="ARBA00023015"/>
    </source>
</evidence>
<feature type="transmembrane region" description="Helical" evidence="4">
    <location>
        <begin position="129"/>
        <end position="148"/>
    </location>
</feature>
<feature type="domain" description="HTH araC/xylS-type" evidence="5">
    <location>
        <begin position="272"/>
        <end position="376"/>
    </location>
</feature>
<organism evidence="6 7">
    <name type="scientific">Cyclobacterium jeungdonense</name>
    <dbReference type="NCBI Taxonomy" id="708087"/>
    <lineage>
        <taxon>Bacteria</taxon>
        <taxon>Pseudomonadati</taxon>
        <taxon>Bacteroidota</taxon>
        <taxon>Cytophagia</taxon>
        <taxon>Cytophagales</taxon>
        <taxon>Cyclobacteriaceae</taxon>
        <taxon>Cyclobacterium</taxon>
    </lineage>
</organism>
<dbReference type="SMART" id="SM00342">
    <property type="entry name" value="HTH_ARAC"/>
    <property type="match status" value="1"/>
</dbReference>
<feature type="transmembrane region" description="Helical" evidence="4">
    <location>
        <begin position="77"/>
        <end position="95"/>
    </location>
</feature>
<comment type="caution">
    <text evidence="6">The sequence shown here is derived from an EMBL/GenBank/DDBJ whole genome shotgun (WGS) entry which is preliminary data.</text>
</comment>